<protein>
    <submittedName>
        <fullName evidence="1">25096_t:CDS:1</fullName>
    </submittedName>
</protein>
<dbReference type="SUPFAM" id="SSF81901">
    <property type="entry name" value="HCP-like"/>
    <property type="match status" value="1"/>
</dbReference>
<evidence type="ECO:0000313" key="1">
    <source>
        <dbReference type="EMBL" id="CAG8744518.1"/>
    </source>
</evidence>
<evidence type="ECO:0000313" key="2">
    <source>
        <dbReference type="Proteomes" id="UP000789901"/>
    </source>
</evidence>
<gene>
    <name evidence="1" type="ORF">GMARGA_LOCUS15724</name>
</gene>
<dbReference type="Gene3D" id="1.25.40.10">
    <property type="entry name" value="Tetratricopeptide repeat domain"/>
    <property type="match status" value="1"/>
</dbReference>
<organism evidence="1 2">
    <name type="scientific">Gigaspora margarita</name>
    <dbReference type="NCBI Taxonomy" id="4874"/>
    <lineage>
        <taxon>Eukaryota</taxon>
        <taxon>Fungi</taxon>
        <taxon>Fungi incertae sedis</taxon>
        <taxon>Mucoromycota</taxon>
        <taxon>Glomeromycotina</taxon>
        <taxon>Glomeromycetes</taxon>
        <taxon>Diversisporales</taxon>
        <taxon>Gigasporaceae</taxon>
        <taxon>Gigaspora</taxon>
    </lineage>
</organism>
<name>A0ABN7VA33_GIGMA</name>
<sequence>PALLQSDMKNRTEIIHWMAPEKLKFGNKEEAPEKLNFGTATQDIQQLQKEYTLIIISAWQGDSAFRASLQQIFLNLCKLAATYYKPGTSQALLPEKTLDLDGSNSSKGTSISDMEGMDLPDINMDFDISAIEPIISLEEGIKAHKNKEYHKAWDCFEYHADIGNPTAKFWKGNYFWNGYIVKNKKLASELFKEAADDGIPEAQLRYAFSMVKNPGVKFNLKEF</sequence>
<dbReference type="EMBL" id="CAJVQB010011004">
    <property type="protein sequence ID" value="CAG8744518.1"/>
    <property type="molecule type" value="Genomic_DNA"/>
</dbReference>
<reference evidence="1 2" key="1">
    <citation type="submission" date="2021-06" db="EMBL/GenBank/DDBJ databases">
        <authorList>
            <person name="Kallberg Y."/>
            <person name="Tangrot J."/>
            <person name="Rosling A."/>
        </authorList>
    </citation>
    <scope>NUCLEOTIDE SEQUENCE [LARGE SCALE GENOMIC DNA]</scope>
    <source>
        <strain evidence="1 2">120-4 pot B 10/14</strain>
    </source>
</reference>
<dbReference type="Proteomes" id="UP000789901">
    <property type="component" value="Unassembled WGS sequence"/>
</dbReference>
<accession>A0ABN7VA33</accession>
<proteinExistence type="predicted"/>
<keyword evidence="2" id="KW-1185">Reference proteome</keyword>
<dbReference type="InterPro" id="IPR011990">
    <property type="entry name" value="TPR-like_helical_dom_sf"/>
</dbReference>
<feature type="non-terminal residue" evidence="1">
    <location>
        <position position="1"/>
    </location>
</feature>
<comment type="caution">
    <text evidence="1">The sequence shown here is derived from an EMBL/GenBank/DDBJ whole genome shotgun (WGS) entry which is preliminary data.</text>
</comment>